<keyword evidence="3" id="KW-1185">Reference proteome</keyword>
<dbReference type="InterPro" id="IPR011009">
    <property type="entry name" value="Kinase-like_dom_sf"/>
</dbReference>
<dbReference type="Proteomes" id="UP001107558">
    <property type="component" value="Chromosome 2"/>
</dbReference>
<dbReference type="SMART" id="SM00587">
    <property type="entry name" value="CHK"/>
    <property type="match status" value="1"/>
</dbReference>
<protein>
    <recommendedName>
        <fullName evidence="1">CHK kinase-like domain-containing protein</fullName>
    </recommendedName>
</protein>
<sequence>MLDRKIGANFEQAKLVMKKLAIFHATNAVHYQKVEEINKYFDRLEILSNKKITSPEQLEKSIKKYELLYKNFLATVSSIEGCEKGAATEPMKCGLKVLNHGDAWLNNMLFKFDENKTVIDVNFIDFQLSFFGSPASDLIYFIMSSVADDVKTANLDDLIEIYHNELSRNLKICSYDQKIPTLSEISIDLLEKVAFYMMYVLIIIKYNSNDELNIEILMDAEKSNQNLIQIAFNNEICKAALKIWIPFLNKRGFLDILLPHAPTTPFMAALTQKLMQNYENNS</sequence>
<dbReference type="EMBL" id="JADBJN010000002">
    <property type="protein sequence ID" value="KAG5675469.1"/>
    <property type="molecule type" value="Genomic_DNA"/>
</dbReference>
<dbReference type="PANTHER" id="PTHR11012">
    <property type="entry name" value="PROTEIN KINASE-LIKE DOMAIN-CONTAINING"/>
    <property type="match status" value="1"/>
</dbReference>
<dbReference type="Pfam" id="PF02958">
    <property type="entry name" value="EcKL"/>
    <property type="match status" value="1"/>
</dbReference>
<name>A0A9J6C0U2_POLVA</name>
<dbReference type="AlphaFoldDB" id="A0A9J6C0U2"/>
<organism evidence="2 3">
    <name type="scientific">Polypedilum vanderplanki</name>
    <name type="common">Sleeping chironomid midge</name>
    <dbReference type="NCBI Taxonomy" id="319348"/>
    <lineage>
        <taxon>Eukaryota</taxon>
        <taxon>Metazoa</taxon>
        <taxon>Ecdysozoa</taxon>
        <taxon>Arthropoda</taxon>
        <taxon>Hexapoda</taxon>
        <taxon>Insecta</taxon>
        <taxon>Pterygota</taxon>
        <taxon>Neoptera</taxon>
        <taxon>Endopterygota</taxon>
        <taxon>Diptera</taxon>
        <taxon>Nematocera</taxon>
        <taxon>Chironomoidea</taxon>
        <taxon>Chironomidae</taxon>
        <taxon>Chironominae</taxon>
        <taxon>Polypedilum</taxon>
        <taxon>Polypedilum</taxon>
    </lineage>
</organism>
<dbReference type="InterPro" id="IPR004119">
    <property type="entry name" value="EcKL"/>
</dbReference>
<dbReference type="OrthoDB" id="191037at2759"/>
<feature type="domain" description="CHK kinase-like" evidence="1">
    <location>
        <begin position="1"/>
        <end position="172"/>
    </location>
</feature>
<evidence type="ECO:0000313" key="2">
    <source>
        <dbReference type="EMBL" id="KAG5675469.1"/>
    </source>
</evidence>
<dbReference type="Gene3D" id="3.90.1200.10">
    <property type="match status" value="1"/>
</dbReference>
<accession>A0A9J6C0U2</accession>
<dbReference type="InterPro" id="IPR015897">
    <property type="entry name" value="CHK_kinase-like"/>
</dbReference>
<comment type="caution">
    <text evidence="2">The sequence shown here is derived from an EMBL/GenBank/DDBJ whole genome shotgun (WGS) entry which is preliminary data.</text>
</comment>
<gene>
    <name evidence="2" type="ORF">PVAND_005370</name>
</gene>
<proteinExistence type="predicted"/>
<reference evidence="2" key="1">
    <citation type="submission" date="2021-03" db="EMBL/GenBank/DDBJ databases">
        <title>Chromosome level genome of the anhydrobiotic midge Polypedilum vanderplanki.</title>
        <authorList>
            <person name="Yoshida Y."/>
            <person name="Kikawada T."/>
            <person name="Gusev O."/>
        </authorList>
    </citation>
    <scope>NUCLEOTIDE SEQUENCE</scope>
    <source>
        <strain evidence="2">NIAS01</strain>
        <tissue evidence="2">Whole body or cell culture</tissue>
    </source>
</reference>
<dbReference type="SUPFAM" id="SSF56112">
    <property type="entry name" value="Protein kinase-like (PK-like)"/>
    <property type="match status" value="1"/>
</dbReference>
<evidence type="ECO:0000259" key="1">
    <source>
        <dbReference type="SMART" id="SM00587"/>
    </source>
</evidence>
<dbReference type="PANTHER" id="PTHR11012:SF56">
    <property type="entry name" value="CHK KINASE-LIKE DOMAIN-CONTAINING PROTEIN-RELATED"/>
    <property type="match status" value="1"/>
</dbReference>
<evidence type="ECO:0000313" key="3">
    <source>
        <dbReference type="Proteomes" id="UP001107558"/>
    </source>
</evidence>